<dbReference type="Pfam" id="PF00512">
    <property type="entry name" value="HisKA"/>
    <property type="match status" value="1"/>
</dbReference>
<comment type="function">
    <text evidence="14">Member of a two-component regulatory system.</text>
</comment>
<dbReference type="NCBIfam" id="TIGR01386">
    <property type="entry name" value="cztS_silS_copS"/>
    <property type="match status" value="1"/>
</dbReference>
<comment type="catalytic activity">
    <reaction evidence="1 14">
        <text>ATP + protein L-histidine = ADP + protein N-phospho-L-histidine.</text>
        <dbReference type="EC" id="2.7.13.3"/>
    </reaction>
</comment>
<organism evidence="18 19">
    <name type="scientific">Paraburkholderia kururiensis</name>
    <dbReference type="NCBI Taxonomy" id="984307"/>
    <lineage>
        <taxon>Bacteria</taxon>
        <taxon>Pseudomonadati</taxon>
        <taxon>Pseudomonadota</taxon>
        <taxon>Betaproteobacteria</taxon>
        <taxon>Burkholderiales</taxon>
        <taxon>Burkholderiaceae</taxon>
        <taxon>Paraburkholderia</taxon>
    </lineage>
</organism>
<dbReference type="Gene3D" id="1.10.287.130">
    <property type="match status" value="1"/>
</dbReference>
<keyword evidence="11 14" id="KW-1133">Transmembrane helix</keyword>
<dbReference type="GO" id="GO:0004673">
    <property type="term" value="F:protein histidine kinase activity"/>
    <property type="evidence" value="ECO:0007669"/>
    <property type="project" value="UniProtKB-EC"/>
</dbReference>
<dbReference type="PROSITE" id="PS50109">
    <property type="entry name" value="HIS_KIN"/>
    <property type="match status" value="1"/>
</dbReference>
<evidence type="ECO:0000259" key="16">
    <source>
        <dbReference type="PROSITE" id="PS50109"/>
    </source>
</evidence>
<keyword evidence="12 14" id="KW-0902">Two-component regulatory system</keyword>
<keyword evidence="4 14" id="KW-0997">Cell inner membrane</keyword>
<dbReference type="SUPFAM" id="SSF55874">
    <property type="entry name" value="ATPase domain of HSP90 chaperone/DNA topoisomerase II/histidine kinase"/>
    <property type="match status" value="1"/>
</dbReference>
<dbReference type="RefSeq" id="WP_114812727.1">
    <property type="nucleotide sequence ID" value="NZ_CP139965.1"/>
</dbReference>
<dbReference type="EC" id="2.7.13.3" evidence="14"/>
<feature type="domain" description="Histidine kinase" evidence="16">
    <location>
        <begin position="241"/>
        <end position="454"/>
    </location>
</feature>
<dbReference type="InterPro" id="IPR003661">
    <property type="entry name" value="HisK_dim/P_dom"/>
</dbReference>
<reference evidence="18 19" key="1">
    <citation type="submission" date="2023-12" db="EMBL/GenBank/DDBJ databases">
        <title>Genome sequencing and assembly of bacterial species from a model synthetic community.</title>
        <authorList>
            <person name="Hogle S.L."/>
        </authorList>
    </citation>
    <scope>NUCLEOTIDE SEQUENCE [LARGE SCALE GENOMIC DNA]</scope>
    <source>
        <strain evidence="18 19">HAMBI 2494</strain>
    </source>
</reference>
<evidence type="ECO:0000256" key="15">
    <source>
        <dbReference type="SAM" id="MobiDB-lite"/>
    </source>
</evidence>
<comment type="subcellular location">
    <subcellularLocation>
        <location evidence="2 14">Cell inner membrane</location>
    </subcellularLocation>
</comment>
<evidence type="ECO:0000256" key="5">
    <source>
        <dbReference type="ARBA" id="ARBA00022553"/>
    </source>
</evidence>
<keyword evidence="9 14" id="KW-0418">Kinase</keyword>
<gene>
    <name evidence="18" type="ORF">U0042_28105</name>
</gene>
<dbReference type="SMART" id="SM00387">
    <property type="entry name" value="HATPase_c"/>
    <property type="match status" value="1"/>
</dbReference>
<keyword evidence="3 14" id="KW-1003">Cell membrane</keyword>
<keyword evidence="6 14" id="KW-0808">Transferase</keyword>
<evidence type="ECO:0000256" key="12">
    <source>
        <dbReference type="ARBA" id="ARBA00023012"/>
    </source>
</evidence>
<dbReference type="PROSITE" id="PS50885">
    <property type="entry name" value="HAMP"/>
    <property type="match status" value="1"/>
</dbReference>
<dbReference type="SUPFAM" id="SSF47384">
    <property type="entry name" value="Homodimeric domain of signal transducing histidine kinase"/>
    <property type="match status" value="1"/>
</dbReference>
<evidence type="ECO:0000256" key="2">
    <source>
        <dbReference type="ARBA" id="ARBA00004533"/>
    </source>
</evidence>
<dbReference type="InterPro" id="IPR003660">
    <property type="entry name" value="HAMP_dom"/>
</dbReference>
<evidence type="ECO:0000256" key="4">
    <source>
        <dbReference type="ARBA" id="ARBA00022519"/>
    </source>
</evidence>
<dbReference type="PANTHER" id="PTHR45436:SF9">
    <property type="entry name" value="SENSOR PROTEIN"/>
    <property type="match status" value="1"/>
</dbReference>
<evidence type="ECO:0000256" key="14">
    <source>
        <dbReference type="RuleBase" id="RU364088"/>
    </source>
</evidence>
<evidence type="ECO:0000256" key="1">
    <source>
        <dbReference type="ARBA" id="ARBA00000085"/>
    </source>
</evidence>
<dbReference type="SMART" id="SM00304">
    <property type="entry name" value="HAMP"/>
    <property type="match status" value="1"/>
</dbReference>
<keyword evidence="19" id="KW-1185">Reference proteome</keyword>
<dbReference type="Proteomes" id="UP001325479">
    <property type="component" value="Chromosome"/>
</dbReference>
<dbReference type="Gene3D" id="3.30.565.10">
    <property type="entry name" value="Histidine kinase-like ATPase, C-terminal domain"/>
    <property type="match status" value="1"/>
</dbReference>
<evidence type="ECO:0000256" key="11">
    <source>
        <dbReference type="ARBA" id="ARBA00022989"/>
    </source>
</evidence>
<keyword evidence="13 14" id="KW-0472">Membrane</keyword>
<evidence type="ECO:0000256" key="8">
    <source>
        <dbReference type="ARBA" id="ARBA00022741"/>
    </source>
</evidence>
<feature type="compositionally biased region" description="Low complexity" evidence="15">
    <location>
        <begin position="457"/>
        <end position="468"/>
    </location>
</feature>
<evidence type="ECO:0000256" key="7">
    <source>
        <dbReference type="ARBA" id="ARBA00022692"/>
    </source>
</evidence>
<dbReference type="PRINTS" id="PR00344">
    <property type="entry name" value="BCTRLSENSOR"/>
</dbReference>
<proteinExistence type="predicted"/>
<dbReference type="InterPro" id="IPR006290">
    <property type="entry name" value="CztS_silS_copS"/>
</dbReference>
<dbReference type="EMBL" id="CP139965">
    <property type="protein sequence ID" value="WQD77850.1"/>
    <property type="molecule type" value="Genomic_DNA"/>
</dbReference>
<feature type="transmembrane region" description="Helical" evidence="14">
    <location>
        <begin position="158"/>
        <end position="178"/>
    </location>
</feature>
<dbReference type="SMART" id="SM00388">
    <property type="entry name" value="HisKA"/>
    <property type="match status" value="1"/>
</dbReference>
<evidence type="ECO:0000256" key="9">
    <source>
        <dbReference type="ARBA" id="ARBA00022777"/>
    </source>
</evidence>
<dbReference type="InterPro" id="IPR036097">
    <property type="entry name" value="HisK_dim/P_sf"/>
</dbReference>
<keyword evidence="8 14" id="KW-0547">Nucleotide-binding</keyword>
<evidence type="ECO:0000313" key="18">
    <source>
        <dbReference type="EMBL" id="WQD77850.1"/>
    </source>
</evidence>
<dbReference type="CDD" id="cd00075">
    <property type="entry name" value="HATPase"/>
    <property type="match status" value="1"/>
</dbReference>
<evidence type="ECO:0000256" key="13">
    <source>
        <dbReference type="ARBA" id="ARBA00023136"/>
    </source>
</evidence>
<dbReference type="CDD" id="cd00082">
    <property type="entry name" value="HisKA"/>
    <property type="match status" value="1"/>
</dbReference>
<keyword evidence="10 14" id="KW-0067">ATP-binding</keyword>
<dbReference type="Pfam" id="PF02518">
    <property type="entry name" value="HATPase_c"/>
    <property type="match status" value="1"/>
</dbReference>
<evidence type="ECO:0000256" key="6">
    <source>
        <dbReference type="ARBA" id="ARBA00022679"/>
    </source>
</evidence>
<dbReference type="PANTHER" id="PTHR45436">
    <property type="entry name" value="SENSOR HISTIDINE KINASE YKOH"/>
    <property type="match status" value="1"/>
</dbReference>
<evidence type="ECO:0000256" key="3">
    <source>
        <dbReference type="ARBA" id="ARBA00022475"/>
    </source>
</evidence>
<evidence type="ECO:0000259" key="17">
    <source>
        <dbReference type="PROSITE" id="PS50885"/>
    </source>
</evidence>
<dbReference type="InterPro" id="IPR005467">
    <property type="entry name" value="His_kinase_dom"/>
</dbReference>
<name>A0ABZ0WKG8_9BURK</name>
<feature type="region of interest" description="Disordered" evidence="15">
    <location>
        <begin position="452"/>
        <end position="481"/>
    </location>
</feature>
<dbReference type="InterPro" id="IPR036890">
    <property type="entry name" value="HATPase_C_sf"/>
</dbReference>
<evidence type="ECO:0000256" key="10">
    <source>
        <dbReference type="ARBA" id="ARBA00022840"/>
    </source>
</evidence>
<keyword evidence="5" id="KW-0597">Phosphoprotein</keyword>
<evidence type="ECO:0000313" key="19">
    <source>
        <dbReference type="Proteomes" id="UP001325479"/>
    </source>
</evidence>
<dbReference type="InterPro" id="IPR050428">
    <property type="entry name" value="TCS_sensor_his_kinase"/>
</dbReference>
<dbReference type="InterPro" id="IPR003594">
    <property type="entry name" value="HATPase_dom"/>
</dbReference>
<feature type="transmembrane region" description="Helical" evidence="14">
    <location>
        <begin position="12"/>
        <end position="31"/>
    </location>
</feature>
<protein>
    <recommendedName>
        <fullName evidence="14">Sensor protein</fullName>
        <ecNumber evidence="14">2.7.13.3</ecNumber>
    </recommendedName>
</protein>
<feature type="domain" description="HAMP" evidence="17">
    <location>
        <begin position="180"/>
        <end position="233"/>
    </location>
</feature>
<sequence length="481" mass="53147">MKRSISMRLSVMFAVVSLIVFTLVGVGLFVMMQRQLFNELRATLDTRSRVATLIVSHSPLAAKWHFVQEKLADLSTPDSHTKYYIESPDPRFTFGTPINGTPTAAPQGRYAKIRLPGRPYDVITATYDIPGAGERPDLKLVVASDCERTERMLHRIGVALGVLIALATLVVLLLSRAVTRFGLAPLTRLSREATQLSPVNRRQRLHSDALPEELHELTTSFNGALERLDRAYERLESFNADVAHELRTPVSILIGQTQVALTRDRSVMQLRQTLQSNLEEFERLKVIVNDMLFLSRCDRGERASGLIEVSLAGEVARMLEFLEIPLEEAQLHVTMHGDARAPVNTSLFGRAMSNLLVNAIQHSQAGTMLHVAIVQHREQVEIAVSNPGEPIDADAREHIFDRFYRLQEARSNSRENHGLGLSIVKAVAEMHNGSVFVRSEGGINTFGFSVAAGGGSQPAPSSEPSQPRRAGRTTLPAQVST</sequence>
<accession>A0ABZ0WKG8</accession>
<dbReference type="InterPro" id="IPR004358">
    <property type="entry name" value="Sig_transdc_His_kin-like_C"/>
</dbReference>
<keyword evidence="7 14" id="KW-0812">Transmembrane</keyword>